<dbReference type="EMBL" id="FMVJ01000006">
    <property type="protein sequence ID" value="SCY79020.1"/>
    <property type="molecule type" value="Genomic_DNA"/>
</dbReference>
<evidence type="ECO:0000259" key="2">
    <source>
        <dbReference type="Pfam" id="PF04993"/>
    </source>
</evidence>
<dbReference type="Proteomes" id="UP000199569">
    <property type="component" value="Unassembled WGS sequence"/>
</dbReference>
<sequence>MDAEAIREILSTFGPVQIRRMFGGQGIYRDGLMFALEASGELYLKADRESEGRFRELGSRPFAYAAKDGRTTVMSYWLMPESALDDPDEAAELARMAFHAALRAKAAKLQKTKKPSPARKARKSVSEPAL</sequence>
<organism evidence="3 4">
    <name type="scientific">Microvirga guangxiensis</name>
    <dbReference type="NCBI Taxonomy" id="549386"/>
    <lineage>
        <taxon>Bacteria</taxon>
        <taxon>Pseudomonadati</taxon>
        <taxon>Pseudomonadota</taxon>
        <taxon>Alphaproteobacteria</taxon>
        <taxon>Hyphomicrobiales</taxon>
        <taxon>Methylobacteriaceae</taxon>
        <taxon>Microvirga</taxon>
    </lineage>
</organism>
<dbReference type="RefSeq" id="WP_091134464.1">
    <property type="nucleotide sequence ID" value="NZ_FMVJ01000006.1"/>
</dbReference>
<proteinExistence type="predicted"/>
<evidence type="ECO:0000313" key="4">
    <source>
        <dbReference type="Proteomes" id="UP000199569"/>
    </source>
</evidence>
<dbReference type="PANTHER" id="PTHR36121:SF1">
    <property type="entry name" value="PROTEIN SXY"/>
    <property type="match status" value="1"/>
</dbReference>
<feature type="compositionally biased region" description="Basic residues" evidence="1">
    <location>
        <begin position="107"/>
        <end position="123"/>
    </location>
</feature>
<dbReference type="SUPFAM" id="SSF159894">
    <property type="entry name" value="YgaC/TfoX-N like"/>
    <property type="match status" value="1"/>
</dbReference>
<dbReference type="InterPro" id="IPR007076">
    <property type="entry name" value="TfoX_N"/>
</dbReference>
<evidence type="ECO:0000256" key="1">
    <source>
        <dbReference type="SAM" id="MobiDB-lite"/>
    </source>
</evidence>
<dbReference type="STRING" id="549386.SAMN02927923_02287"/>
<reference evidence="3 4" key="1">
    <citation type="submission" date="2016-10" db="EMBL/GenBank/DDBJ databases">
        <authorList>
            <person name="de Groot N.N."/>
        </authorList>
    </citation>
    <scope>NUCLEOTIDE SEQUENCE [LARGE SCALE GENOMIC DNA]</scope>
    <source>
        <strain evidence="3 4">CGMCC 1.7666</strain>
    </source>
</reference>
<accession>A0A1G5ITF4</accession>
<dbReference type="Gene3D" id="3.30.1460.30">
    <property type="entry name" value="YgaC/TfoX-N like chaperone"/>
    <property type="match status" value="1"/>
</dbReference>
<dbReference type="OrthoDB" id="1524907at2"/>
<keyword evidence="4" id="KW-1185">Reference proteome</keyword>
<feature type="domain" description="TfoX N-terminal" evidence="2">
    <location>
        <begin position="8"/>
        <end position="101"/>
    </location>
</feature>
<evidence type="ECO:0000313" key="3">
    <source>
        <dbReference type="EMBL" id="SCY79020.1"/>
    </source>
</evidence>
<dbReference type="AlphaFoldDB" id="A0A1G5ITF4"/>
<dbReference type="PANTHER" id="PTHR36121">
    <property type="entry name" value="PROTEIN SXY"/>
    <property type="match status" value="1"/>
</dbReference>
<feature type="region of interest" description="Disordered" evidence="1">
    <location>
        <begin position="107"/>
        <end position="130"/>
    </location>
</feature>
<dbReference type="Pfam" id="PF04993">
    <property type="entry name" value="TfoX_N"/>
    <property type="match status" value="1"/>
</dbReference>
<gene>
    <name evidence="3" type="ORF">SAMN02927923_02287</name>
</gene>
<name>A0A1G5ITF4_9HYPH</name>
<protein>
    <submittedName>
        <fullName evidence="3">DNA transformation protein</fullName>
    </submittedName>
</protein>
<dbReference type="InterPro" id="IPR047525">
    <property type="entry name" value="TfoX-like"/>
</dbReference>